<accession>A0ABD3QZL0</accession>
<dbReference type="EMBL" id="JALLAZ020000031">
    <property type="protein sequence ID" value="KAL3805477.1"/>
    <property type="molecule type" value="Genomic_DNA"/>
</dbReference>
<dbReference type="SUPFAM" id="SSF53335">
    <property type="entry name" value="S-adenosyl-L-methionine-dependent methyltransferases"/>
    <property type="match status" value="1"/>
</dbReference>
<feature type="region of interest" description="Disordered" evidence="1">
    <location>
        <begin position="91"/>
        <end position="130"/>
    </location>
</feature>
<feature type="region of interest" description="Disordered" evidence="1">
    <location>
        <begin position="30"/>
        <end position="54"/>
    </location>
</feature>
<dbReference type="Proteomes" id="UP001530315">
    <property type="component" value="Unassembled WGS sequence"/>
</dbReference>
<dbReference type="PANTHER" id="PTHR34203">
    <property type="entry name" value="METHYLTRANSFERASE, FKBM FAMILY PROTEIN"/>
    <property type="match status" value="1"/>
</dbReference>
<organism evidence="2 3">
    <name type="scientific">Stephanodiscus triporus</name>
    <dbReference type="NCBI Taxonomy" id="2934178"/>
    <lineage>
        <taxon>Eukaryota</taxon>
        <taxon>Sar</taxon>
        <taxon>Stramenopiles</taxon>
        <taxon>Ochrophyta</taxon>
        <taxon>Bacillariophyta</taxon>
        <taxon>Coscinodiscophyceae</taxon>
        <taxon>Thalassiosirophycidae</taxon>
        <taxon>Stephanodiscales</taxon>
        <taxon>Stephanodiscaceae</taxon>
        <taxon>Stephanodiscus</taxon>
    </lineage>
</organism>
<gene>
    <name evidence="2" type="ORF">ACHAW5_007149</name>
</gene>
<comment type="caution">
    <text evidence="2">The sequence shown here is derived from an EMBL/GenBank/DDBJ whole genome shotgun (WGS) entry which is preliminary data.</text>
</comment>
<evidence type="ECO:0000313" key="2">
    <source>
        <dbReference type="EMBL" id="KAL3805477.1"/>
    </source>
</evidence>
<dbReference type="PANTHER" id="PTHR34203:SF13">
    <property type="entry name" value="EXPRESSED PROTEIN"/>
    <property type="match status" value="1"/>
</dbReference>
<proteinExistence type="predicted"/>
<dbReference type="AlphaFoldDB" id="A0ABD3QZL0"/>
<dbReference type="Gene3D" id="3.40.50.150">
    <property type="entry name" value="Vaccinia Virus protein VP39"/>
    <property type="match status" value="1"/>
</dbReference>
<evidence type="ECO:0008006" key="4">
    <source>
        <dbReference type="Google" id="ProtNLM"/>
    </source>
</evidence>
<protein>
    <recommendedName>
        <fullName evidence="4">Methyltransferase FkbM domain-containing protein</fullName>
    </recommendedName>
</protein>
<name>A0ABD3QZL0_9STRA</name>
<dbReference type="InterPro" id="IPR029063">
    <property type="entry name" value="SAM-dependent_MTases_sf"/>
</dbReference>
<keyword evidence="3" id="KW-1185">Reference proteome</keyword>
<evidence type="ECO:0000313" key="3">
    <source>
        <dbReference type="Proteomes" id="UP001530315"/>
    </source>
</evidence>
<reference evidence="2 3" key="1">
    <citation type="submission" date="2024-10" db="EMBL/GenBank/DDBJ databases">
        <title>Updated reference genomes for cyclostephanoid diatoms.</title>
        <authorList>
            <person name="Roberts W.R."/>
            <person name="Alverson A.J."/>
        </authorList>
    </citation>
    <scope>NUCLEOTIDE SEQUENCE [LARGE SCALE GENOMIC DNA]</scope>
    <source>
        <strain evidence="2 3">AJA276-08</strain>
    </source>
</reference>
<dbReference type="InterPro" id="IPR052514">
    <property type="entry name" value="SAM-dependent_MTase"/>
</dbReference>
<sequence>MKPQIYPGICLCAGVALVRVMSNVPLYLPTRGDANSDADAPLAVGEGRRGGGGRTAKLADGCRHVFLDVGSNIGVHARMLLEPHLYPANYTKSQRASAQRRRRRWRDDRDDDGGDGDDGGRGSGSGRGAARDFFVSQFGPEDDRDPSDFCVFAFEPNPAHVDRHREMEGAYAAVGWRYHFVHAGASDEDGELTFYHVGRGDRTLERGFSTNGGKCKPRRDGNGRKRIVDCTEEAVKVVRLSSWIDREVHGRIIPEDTRKGRTRRTSLKENNDNNNNKTTTTILPPRVVMKMDIETSEFLVLPDLLTSGVLCRDVDALMGEFHTASHSGDYPISFPRRGGGGEEDGGGAWTLDTPADADRLKDEMIGLVRRNPNCKTEIVIGDDETYERDGMPWPV</sequence>
<evidence type="ECO:0000256" key="1">
    <source>
        <dbReference type="SAM" id="MobiDB-lite"/>
    </source>
</evidence>